<dbReference type="Proteomes" id="UP001651690">
    <property type="component" value="Unassembled WGS sequence"/>
</dbReference>
<dbReference type="Gene3D" id="3.30.1460.10">
    <property type="match status" value="1"/>
</dbReference>
<dbReference type="SUPFAM" id="SSF69635">
    <property type="entry name" value="Type III secretory system chaperone-like"/>
    <property type="match status" value="1"/>
</dbReference>
<dbReference type="Pfam" id="PF10722">
    <property type="entry name" value="YbjN"/>
    <property type="match status" value="1"/>
</dbReference>
<name>A0ABT1M6U8_9MYCO</name>
<dbReference type="InterPro" id="IPR019660">
    <property type="entry name" value="Put_sensory_transdc_reg_YbjN"/>
</dbReference>
<comment type="caution">
    <text evidence="1">The sequence shown here is derived from an EMBL/GenBank/DDBJ whole genome shotgun (WGS) entry which is preliminary data.</text>
</comment>
<proteinExistence type="predicted"/>
<accession>A0ABT1M6U8</accession>
<keyword evidence="2" id="KW-1185">Reference proteome</keyword>
<evidence type="ECO:0000313" key="2">
    <source>
        <dbReference type="Proteomes" id="UP001651690"/>
    </source>
</evidence>
<sequence>MISAAAEEAHRLIESAVKEAELDYALHDSERNGLPGIVVAVPAERRFITNTVFTVSVHGVRIEGFVCRNPEENHEGVYRYLLRRNRKLYGLAYTLDNLGDIYLIGRMSLESVTADELDRIFGQVVDAVDRDFNALLELGFRSSIQKEWKWRVKRGESLKNLQAFQHLVEDEQD</sequence>
<gene>
    <name evidence="1" type="ORF">NM203_19040</name>
</gene>
<reference evidence="1 2" key="1">
    <citation type="submission" date="2022-06" db="EMBL/GenBank/DDBJ databases">
        <title>Mycolicibacterium sp. CAU 1645 isolated from seawater.</title>
        <authorList>
            <person name="Kim W."/>
        </authorList>
    </citation>
    <scope>NUCLEOTIDE SEQUENCE [LARGE SCALE GENOMIC DNA]</scope>
    <source>
        <strain evidence="1 2">CAU 1645</strain>
    </source>
</reference>
<organism evidence="1 2">
    <name type="scientific">Mycolicibacterium arenosum</name>
    <dbReference type="NCBI Taxonomy" id="2952157"/>
    <lineage>
        <taxon>Bacteria</taxon>
        <taxon>Bacillati</taxon>
        <taxon>Actinomycetota</taxon>
        <taxon>Actinomycetes</taxon>
        <taxon>Mycobacteriales</taxon>
        <taxon>Mycobacteriaceae</taxon>
        <taxon>Mycolicibacterium</taxon>
    </lineage>
</organism>
<dbReference type="RefSeq" id="WP_255061701.1">
    <property type="nucleotide sequence ID" value="NZ_JANDBD010000007.1"/>
</dbReference>
<evidence type="ECO:0000313" key="1">
    <source>
        <dbReference type="EMBL" id="MCP9274290.1"/>
    </source>
</evidence>
<protein>
    <submittedName>
        <fullName evidence="1">YbjN domain-containing protein</fullName>
    </submittedName>
</protein>
<dbReference type="EMBL" id="JANDBD010000007">
    <property type="protein sequence ID" value="MCP9274290.1"/>
    <property type="molecule type" value="Genomic_DNA"/>
</dbReference>